<dbReference type="InterPro" id="IPR001005">
    <property type="entry name" value="SANT/Myb"/>
</dbReference>
<evidence type="ECO:0000256" key="5">
    <source>
        <dbReference type="ARBA" id="ARBA00023242"/>
    </source>
</evidence>
<evidence type="ECO:0000313" key="10">
    <source>
        <dbReference type="Proteomes" id="UP001172457"/>
    </source>
</evidence>
<keyword evidence="5" id="KW-0539">Nucleus</keyword>
<comment type="caution">
    <text evidence="9">The sequence shown here is derived from an EMBL/GenBank/DDBJ whole genome shotgun (WGS) entry which is preliminary data.</text>
</comment>
<comment type="subcellular location">
    <subcellularLocation>
        <location evidence="1">Nucleus</location>
    </subcellularLocation>
</comment>
<keyword evidence="10" id="KW-1185">Reference proteome</keyword>
<keyword evidence="2" id="KW-0805">Transcription regulation</keyword>
<keyword evidence="3" id="KW-0238">DNA-binding</keyword>
<evidence type="ECO:0000259" key="8">
    <source>
        <dbReference type="PROSITE" id="PS51294"/>
    </source>
</evidence>
<organism evidence="9 10">
    <name type="scientific">Centaurea solstitialis</name>
    <name type="common">yellow star-thistle</name>
    <dbReference type="NCBI Taxonomy" id="347529"/>
    <lineage>
        <taxon>Eukaryota</taxon>
        <taxon>Viridiplantae</taxon>
        <taxon>Streptophyta</taxon>
        <taxon>Embryophyta</taxon>
        <taxon>Tracheophyta</taxon>
        <taxon>Spermatophyta</taxon>
        <taxon>Magnoliopsida</taxon>
        <taxon>eudicotyledons</taxon>
        <taxon>Gunneridae</taxon>
        <taxon>Pentapetalae</taxon>
        <taxon>asterids</taxon>
        <taxon>campanulids</taxon>
        <taxon>Asterales</taxon>
        <taxon>Asteraceae</taxon>
        <taxon>Carduoideae</taxon>
        <taxon>Cardueae</taxon>
        <taxon>Centaureinae</taxon>
        <taxon>Centaurea</taxon>
    </lineage>
</organism>
<dbReference type="SMART" id="SM00717">
    <property type="entry name" value="SANT"/>
    <property type="match status" value="2"/>
</dbReference>
<evidence type="ECO:0000256" key="6">
    <source>
        <dbReference type="SAM" id="MobiDB-lite"/>
    </source>
</evidence>
<accession>A0AA38TH56</accession>
<dbReference type="PROSITE" id="PS51294">
    <property type="entry name" value="HTH_MYB"/>
    <property type="match status" value="2"/>
</dbReference>
<protein>
    <submittedName>
        <fullName evidence="9">Uncharacterized protein</fullName>
    </submittedName>
</protein>
<dbReference type="Proteomes" id="UP001172457">
    <property type="component" value="Chromosome 3"/>
</dbReference>
<dbReference type="InterPro" id="IPR015495">
    <property type="entry name" value="Myb_TF_plants"/>
</dbReference>
<dbReference type="Pfam" id="PF00249">
    <property type="entry name" value="Myb_DNA-binding"/>
    <property type="match status" value="2"/>
</dbReference>
<evidence type="ECO:0000256" key="2">
    <source>
        <dbReference type="ARBA" id="ARBA00023015"/>
    </source>
</evidence>
<dbReference type="PROSITE" id="PS50090">
    <property type="entry name" value="MYB_LIKE"/>
    <property type="match status" value="2"/>
</dbReference>
<feature type="domain" description="HTH myb-type" evidence="8">
    <location>
        <begin position="9"/>
        <end position="61"/>
    </location>
</feature>
<name>A0AA38TH56_9ASTR</name>
<dbReference type="GO" id="GO:0003677">
    <property type="term" value="F:DNA binding"/>
    <property type="evidence" value="ECO:0007669"/>
    <property type="project" value="UniProtKB-KW"/>
</dbReference>
<dbReference type="PANTHER" id="PTHR47999">
    <property type="entry name" value="TRANSCRIPTION FACTOR MYB8-RELATED-RELATED"/>
    <property type="match status" value="1"/>
</dbReference>
<dbReference type="SUPFAM" id="SSF46689">
    <property type="entry name" value="Homeodomain-like"/>
    <property type="match status" value="1"/>
</dbReference>
<evidence type="ECO:0000313" key="9">
    <source>
        <dbReference type="EMBL" id="KAJ9555176.1"/>
    </source>
</evidence>
<evidence type="ECO:0000256" key="4">
    <source>
        <dbReference type="ARBA" id="ARBA00023163"/>
    </source>
</evidence>
<dbReference type="AlphaFoldDB" id="A0AA38TH56"/>
<feature type="region of interest" description="Disordered" evidence="6">
    <location>
        <begin position="163"/>
        <end position="187"/>
    </location>
</feature>
<keyword evidence="4" id="KW-0804">Transcription</keyword>
<dbReference type="Gene3D" id="1.10.10.60">
    <property type="entry name" value="Homeodomain-like"/>
    <property type="match status" value="2"/>
</dbReference>
<proteinExistence type="predicted"/>
<gene>
    <name evidence="9" type="ORF">OSB04_009790</name>
</gene>
<evidence type="ECO:0000256" key="3">
    <source>
        <dbReference type="ARBA" id="ARBA00023125"/>
    </source>
</evidence>
<dbReference type="CDD" id="cd00167">
    <property type="entry name" value="SANT"/>
    <property type="match status" value="2"/>
</dbReference>
<evidence type="ECO:0000259" key="7">
    <source>
        <dbReference type="PROSITE" id="PS50090"/>
    </source>
</evidence>
<dbReference type="InterPro" id="IPR017930">
    <property type="entry name" value="Myb_dom"/>
</dbReference>
<feature type="domain" description="HTH myb-type" evidence="8">
    <location>
        <begin position="62"/>
        <end position="116"/>
    </location>
</feature>
<sequence>MGRAPCCQKVGLKRGRWTSQEDETLVKYIQANGEGSWKSLPKNAGLLRCGKSCRLRWINYLRGDLKRGNITQQEEEMIVKLHTTFGNRWSMIAKNLPGRTDNEIKNHWNSHLSRQVYRFFTNKNDKTQTSIDITKLVDQKKPRVGRVSRCTAKKYNKNRVFKNSKSTPKFTTNRSVPTTALGSQTSNQNVEDCSNFVTNSIKDNLMCDTNYNSEELGWNGLGLEDDELIDINYFVESEAMDSIEQIDVTENMKNNNEWNIDTREDDQNLLRFNCSETKGFGYDEITEELGCNRLGLQDDELIDVNYFLESESMVAKEQIAENIKSNNQWNIDVREDDQNLLRFSCLETKGLGCEEIEWNMGFGIDEIDMFNEGDDMLVWLWEGGNPSRFL</sequence>
<feature type="domain" description="Myb-like" evidence="7">
    <location>
        <begin position="9"/>
        <end position="61"/>
    </location>
</feature>
<dbReference type="GO" id="GO:0005634">
    <property type="term" value="C:nucleus"/>
    <property type="evidence" value="ECO:0007669"/>
    <property type="project" value="UniProtKB-SubCell"/>
</dbReference>
<dbReference type="InterPro" id="IPR009057">
    <property type="entry name" value="Homeodomain-like_sf"/>
</dbReference>
<dbReference type="PANTHER" id="PTHR47999:SF6">
    <property type="entry name" value="MYB-RELATED PROTEIN P"/>
    <property type="match status" value="1"/>
</dbReference>
<reference evidence="9" key="1">
    <citation type="submission" date="2023-03" db="EMBL/GenBank/DDBJ databases">
        <title>Chromosome-scale reference genome and RAD-based genetic map of yellow starthistle (Centaurea solstitialis) reveal putative structural variation and QTLs associated with invader traits.</title>
        <authorList>
            <person name="Reatini B."/>
            <person name="Cang F.A."/>
            <person name="Jiang Q."/>
            <person name="Mckibben M.T.W."/>
            <person name="Barker M.S."/>
            <person name="Rieseberg L.H."/>
            <person name="Dlugosch K.M."/>
        </authorList>
    </citation>
    <scope>NUCLEOTIDE SEQUENCE</scope>
    <source>
        <strain evidence="9">CAN-66</strain>
        <tissue evidence="9">Leaf</tissue>
    </source>
</reference>
<feature type="domain" description="Myb-like" evidence="7">
    <location>
        <begin position="62"/>
        <end position="112"/>
    </location>
</feature>
<dbReference type="FunFam" id="1.10.10.60:FF:000121">
    <property type="entry name" value="Myb transcription factor"/>
    <property type="match status" value="1"/>
</dbReference>
<evidence type="ECO:0000256" key="1">
    <source>
        <dbReference type="ARBA" id="ARBA00004123"/>
    </source>
</evidence>
<dbReference type="EMBL" id="JARYMX010000003">
    <property type="protein sequence ID" value="KAJ9555176.1"/>
    <property type="molecule type" value="Genomic_DNA"/>
</dbReference>